<organism evidence="2 3">
    <name type="scientific">Phocaeicola faecium</name>
    <dbReference type="NCBI Taxonomy" id="2762213"/>
    <lineage>
        <taxon>Bacteria</taxon>
        <taxon>Pseudomonadati</taxon>
        <taxon>Bacteroidota</taxon>
        <taxon>Bacteroidia</taxon>
        <taxon>Bacteroidales</taxon>
        <taxon>Bacteroidaceae</taxon>
        <taxon>Phocaeicola</taxon>
    </lineage>
</organism>
<evidence type="ECO:0000259" key="1">
    <source>
        <dbReference type="SMART" id="SM00873"/>
    </source>
</evidence>
<dbReference type="Gene3D" id="3.50.40.10">
    <property type="entry name" value="Phenylalanyl-trna Synthetase, Chain B, domain 3"/>
    <property type="match status" value="1"/>
</dbReference>
<sequence>MKELVIEVSEELRQAWQPFRGAAVFATVKNSAYSEALWKRIETFTELYRQQYTTDSIKEMPAIQATRQAYKRCGKDPSRYRPSSEALCRRILRGIPLYQIDTLVDLINLASIYSGHSIGGFDLDKIQGDRLVLGIGKAGEPYEGIGRGELNIEGMPVYRDAVGGVGTPTSDNERTKITADTTHLLAIMNAYSGEDGLAEAVDYMVGLLKEFAEATDVKIVYFK</sequence>
<keyword evidence="3" id="KW-1185">Reference proteome</keyword>
<reference evidence="2 3" key="1">
    <citation type="submission" date="2020-08" db="EMBL/GenBank/DDBJ databases">
        <title>A Genomic Blueprint of the Chicken Gut Microbiome.</title>
        <authorList>
            <person name="Gilroy R."/>
            <person name="Ravi A."/>
            <person name="Getino M."/>
            <person name="Pursley I."/>
            <person name="Horton D.L."/>
            <person name="Alikhan N.-F."/>
            <person name="Baker D."/>
            <person name="Gharbi K."/>
            <person name="Hall N."/>
            <person name="Watson M."/>
            <person name="Adriaenssens E.M."/>
            <person name="Foster-Nyarko E."/>
            <person name="Jarju S."/>
            <person name="Secka A."/>
            <person name="Antonio M."/>
            <person name="Oren A."/>
            <person name="Chaudhuri R."/>
            <person name="La Ragione R.M."/>
            <person name="Hildebrand F."/>
            <person name="Pallen M.J."/>
        </authorList>
    </citation>
    <scope>NUCLEOTIDE SEQUENCE [LARGE SCALE GENOMIC DNA]</scope>
    <source>
        <strain evidence="2 3">Sa1YUN3</strain>
    </source>
</reference>
<dbReference type="RefSeq" id="WP_178255751.1">
    <property type="nucleotide sequence ID" value="NZ_JACSPQ010000005.1"/>
</dbReference>
<dbReference type="SUPFAM" id="SSF56037">
    <property type="entry name" value="PheT/TilS domain"/>
    <property type="match status" value="1"/>
</dbReference>
<protein>
    <recommendedName>
        <fullName evidence="1">B3/B4 tRNA-binding domain-containing protein</fullName>
    </recommendedName>
</protein>
<accession>A0ABR8VB34</accession>
<dbReference type="Proteomes" id="UP000616346">
    <property type="component" value="Unassembled WGS sequence"/>
</dbReference>
<proteinExistence type="predicted"/>
<dbReference type="SMART" id="SM00873">
    <property type="entry name" value="B3_4"/>
    <property type="match status" value="1"/>
</dbReference>
<dbReference type="PANTHER" id="PTHR39209:SF2">
    <property type="entry name" value="CYTOPLASMIC PROTEIN"/>
    <property type="match status" value="1"/>
</dbReference>
<feature type="domain" description="B3/B4 tRNA-binding" evidence="1">
    <location>
        <begin position="64"/>
        <end position="213"/>
    </location>
</feature>
<comment type="caution">
    <text evidence="2">The sequence shown here is derived from an EMBL/GenBank/DDBJ whole genome shotgun (WGS) entry which is preliminary data.</text>
</comment>
<evidence type="ECO:0000313" key="2">
    <source>
        <dbReference type="EMBL" id="MBD8001967.1"/>
    </source>
</evidence>
<dbReference type="EMBL" id="JACSPQ010000005">
    <property type="protein sequence ID" value="MBD8001967.1"/>
    <property type="molecule type" value="Genomic_DNA"/>
</dbReference>
<dbReference type="PANTHER" id="PTHR39209">
    <property type="match status" value="1"/>
</dbReference>
<name>A0ABR8VB34_9BACT</name>
<dbReference type="Pfam" id="PF03483">
    <property type="entry name" value="B3_4"/>
    <property type="match status" value="1"/>
</dbReference>
<dbReference type="InterPro" id="IPR020825">
    <property type="entry name" value="Phe-tRNA_synthase-like_B3/B4"/>
</dbReference>
<gene>
    <name evidence="2" type="ORF">H9626_07015</name>
</gene>
<evidence type="ECO:0000313" key="3">
    <source>
        <dbReference type="Proteomes" id="UP000616346"/>
    </source>
</evidence>
<dbReference type="InterPro" id="IPR005146">
    <property type="entry name" value="B3/B4_tRNA-bd"/>
</dbReference>